<sequence>MSHHTLPATTAAIQSWNSSCSSNGSSKSSVPRQLLSAEEQDPTTMSRRLAYAEALLDIVTNMVEIMWQGIFRDVELALPASTGGGALRTYLREVLKRSQTGWTTAQMAVQYLFQTQRAIRRHLQRHRGASIVCCARRMFLAALIVASKFVQDKTYRNSAWATIARLPVREVNLAERVFLDLCQYRLYIPPLMFADLHRVLCAQVAHALRQQPDTLVSLQDVSFAHLSSTPSPAQQQHPSPLLQQPPPTTPPPPQQCTCRRQYHPHYYYYNYHHPAYSHLHRHQRTINDVASTSITSTTPIAGRKRRKASAMSFTSDYPHATSNHSNKRCKSTHLPPPDQYHHQTHVRPPAPTVVQFL</sequence>
<dbReference type="PANTHER" id="PTHR15615">
    <property type="match status" value="1"/>
</dbReference>
<evidence type="ECO:0000313" key="3">
    <source>
        <dbReference type="Proteomes" id="UP001234581"/>
    </source>
</evidence>
<name>A0AAD7XYS2_9FUNG</name>
<feature type="region of interest" description="Disordered" evidence="1">
    <location>
        <begin position="297"/>
        <end position="333"/>
    </location>
</feature>
<dbReference type="RefSeq" id="XP_058347077.1">
    <property type="nucleotide sequence ID" value="XM_058481946.1"/>
</dbReference>
<feature type="compositionally biased region" description="Polar residues" evidence="1">
    <location>
        <begin position="311"/>
        <end position="324"/>
    </location>
</feature>
<feature type="compositionally biased region" description="Pro residues" evidence="1">
    <location>
        <begin position="243"/>
        <end position="254"/>
    </location>
</feature>
<dbReference type="PANTHER" id="PTHR15615:SF36">
    <property type="entry name" value="PHO85 CYCLIN-5"/>
    <property type="match status" value="1"/>
</dbReference>
<dbReference type="AlphaFoldDB" id="A0AAD7XYS2"/>
<feature type="compositionally biased region" description="Low complexity" evidence="1">
    <location>
        <begin position="227"/>
        <end position="242"/>
    </location>
</feature>
<comment type="caution">
    <text evidence="2">The sequence shown here is derived from an EMBL/GenBank/DDBJ whole genome shotgun (WGS) entry which is preliminary data.</text>
</comment>
<feature type="region of interest" description="Disordered" evidence="1">
    <location>
        <begin position="338"/>
        <end position="357"/>
    </location>
</feature>
<dbReference type="Gene3D" id="1.10.472.10">
    <property type="entry name" value="Cyclin-like"/>
    <property type="match status" value="1"/>
</dbReference>
<evidence type="ECO:0000313" key="2">
    <source>
        <dbReference type="EMBL" id="KAJ8662164.1"/>
    </source>
</evidence>
<dbReference type="GO" id="GO:0005634">
    <property type="term" value="C:nucleus"/>
    <property type="evidence" value="ECO:0007669"/>
    <property type="project" value="TreeGrafter"/>
</dbReference>
<dbReference type="GO" id="GO:0000307">
    <property type="term" value="C:cyclin-dependent protein kinase holoenzyme complex"/>
    <property type="evidence" value="ECO:0007669"/>
    <property type="project" value="TreeGrafter"/>
</dbReference>
<dbReference type="GeneID" id="83209275"/>
<evidence type="ECO:0008006" key="4">
    <source>
        <dbReference type="Google" id="ProtNLM"/>
    </source>
</evidence>
<dbReference type="Proteomes" id="UP001234581">
    <property type="component" value="Unassembled WGS sequence"/>
</dbReference>
<dbReference type="GO" id="GO:0016538">
    <property type="term" value="F:cyclin-dependent protein serine/threonine kinase regulator activity"/>
    <property type="evidence" value="ECO:0007669"/>
    <property type="project" value="TreeGrafter"/>
</dbReference>
<dbReference type="CDD" id="cd20557">
    <property type="entry name" value="CYCLIN_ScPCL1-like"/>
    <property type="match status" value="1"/>
</dbReference>
<dbReference type="InterPro" id="IPR013922">
    <property type="entry name" value="Cyclin_PHO80-like"/>
</dbReference>
<feature type="region of interest" description="Disordered" evidence="1">
    <location>
        <begin position="227"/>
        <end position="256"/>
    </location>
</feature>
<protein>
    <recommendedName>
        <fullName evidence="4">Cyclin N-terminal domain-containing protein</fullName>
    </recommendedName>
</protein>
<gene>
    <name evidence="2" type="ORF">O0I10_001857</name>
</gene>
<keyword evidence="3" id="KW-1185">Reference proteome</keyword>
<proteinExistence type="predicted"/>
<dbReference type="Pfam" id="PF08613">
    <property type="entry name" value="Cyclin"/>
    <property type="match status" value="1"/>
</dbReference>
<accession>A0AAD7XYS2</accession>
<dbReference type="GO" id="GO:0019901">
    <property type="term" value="F:protein kinase binding"/>
    <property type="evidence" value="ECO:0007669"/>
    <property type="project" value="InterPro"/>
</dbReference>
<evidence type="ECO:0000256" key="1">
    <source>
        <dbReference type="SAM" id="MobiDB-lite"/>
    </source>
</evidence>
<organism evidence="2 3">
    <name type="scientific">Lichtheimia ornata</name>
    <dbReference type="NCBI Taxonomy" id="688661"/>
    <lineage>
        <taxon>Eukaryota</taxon>
        <taxon>Fungi</taxon>
        <taxon>Fungi incertae sedis</taxon>
        <taxon>Mucoromycota</taxon>
        <taxon>Mucoromycotina</taxon>
        <taxon>Mucoromycetes</taxon>
        <taxon>Mucorales</taxon>
        <taxon>Lichtheimiaceae</taxon>
        <taxon>Lichtheimia</taxon>
    </lineage>
</organism>
<feature type="compositionally biased region" description="Low complexity" evidence="1">
    <location>
        <begin position="16"/>
        <end position="29"/>
    </location>
</feature>
<feature type="region of interest" description="Disordered" evidence="1">
    <location>
        <begin position="16"/>
        <end position="41"/>
    </location>
</feature>
<dbReference type="EMBL" id="JARTCD010000005">
    <property type="protein sequence ID" value="KAJ8662164.1"/>
    <property type="molecule type" value="Genomic_DNA"/>
</dbReference>
<reference evidence="2 3" key="1">
    <citation type="submission" date="2023-03" db="EMBL/GenBank/DDBJ databases">
        <title>Genome sequence of Lichtheimia ornata CBS 291.66.</title>
        <authorList>
            <person name="Mohabir J.T."/>
            <person name="Shea T.P."/>
            <person name="Kurbessoian T."/>
            <person name="Berby B."/>
            <person name="Fontaine J."/>
            <person name="Livny J."/>
            <person name="Gnirke A."/>
            <person name="Stajich J.E."/>
            <person name="Cuomo C.A."/>
        </authorList>
    </citation>
    <scope>NUCLEOTIDE SEQUENCE [LARGE SCALE GENOMIC DNA]</scope>
    <source>
        <strain evidence="2">CBS 291.66</strain>
    </source>
</reference>